<gene>
    <name evidence="2" type="ORF">WJ96_05675</name>
</gene>
<dbReference type="InterPro" id="IPR013783">
    <property type="entry name" value="Ig-like_fold"/>
</dbReference>
<protein>
    <submittedName>
        <fullName evidence="2">Uncharacterized protein</fullName>
    </submittedName>
</protein>
<dbReference type="EMBL" id="LPBJ01000047">
    <property type="protein sequence ID" value="KVP98059.1"/>
    <property type="molecule type" value="Genomic_DNA"/>
</dbReference>
<feature type="chain" id="PRO_5043666094" evidence="1">
    <location>
        <begin position="25"/>
        <end position="555"/>
    </location>
</feature>
<dbReference type="RefSeq" id="WP_059925019.1">
    <property type="nucleotide sequence ID" value="NZ_LPBG01000047.1"/>
</dbReference>
<dbReference type="GO" id="GO:0005509">
    <property type="term" value="F:calcium ion binding"/>
    <property type="evidence" value="ECO:0007669"/>
    <property type="project" value="InterPro"/>
</dbReference>
<dbReference type="SUPFAM" id="SSF56496">
    <property type="entry name" value="Fibrinogen C-terminal domain-like"/>
    <property type="match status" value="1"/>
</dbReference>
<feature type="signal peptide" evidence="1">
    <location>
        <begin position="1"/>
        <end position="24"/>
    </location>
</feature>
<dbReference type="PROSITE" id="PS51257">
    <property type="entry name" value="PROKAR_LIPOPROTEIN"/>
    <property type="match status" value="1"/>
</dbReference>
<reference evidence="2 3" key="1">
    <citation type="submission" date="2015-11" db="EMBL/GenBank/DDBJ databases">
        <title>Expanding the genomic diversity of Burkholderia species for the development of highly accurate diagnostics.</title>
        <authorList>
            <person name="Sahl J."/>
            <person name="Keim P."/>
            <person name="Wagner D."/>
        </authorList>
    </citation>
    <scope>NUCLEOTIDE SEQUENCE [LARGE SCALE GENOMIC DNA]</scope>
    <source>
        <strain evidence="2 3">MSMB1808WGS</strain>
    </source>
</reference>
<proteinExistence type="predicted"/>
<dbReference type="Gene3D" id="2.60.40.10">
    <property type="entry name" value="Immunoglobulins"/>
    <property type="match status" value="3"/>
</dbReference>
<dbReference type="Proteomes" id="UP000056453">
    <property type="component" value="Unassembled WGS sequence"/>
</dbReference>
<accession>A0AAW3MR56</accession>
<evidence type="ECO:0000313" key="2">
    <source>
        <dbReference type="EMBL" id="KVP98059.1"/>
    </source>
</evidence>
<dbReference type="InterPro" id="IPR014716">
    <property type="entry name" value="Fibrinogen_a/b/g_C_1"/>
</dbReference>
<dbReference type="NCBIfam" id="NF040941">
    <property type="entry name" value="GGGWT_bact"/>
    <property type="match status" value="1"/>
</dbReference>
<dbReference type="Gene3D" id="3.90.215.10">
    <property type="entry name" value="Gamma Fibrinogen, chain A, domain 1"/>
    <property type="match status" value="1"/>
</dbReference>
<comment type="caution">
    <text evidence="2">The sequence shown here is derived from an EMBL/GenBank/DDBJ whole genome shotgun (WGS) entry which is preliminary data.</text>
</comment>
<organism evidence="2 3">
    <name type="scientific">Burkholderia ubonensis</name>
    <dbReference type="NCBI Taxonomy" id="101571"/>
    <lineage>
        <taxon>Bacteria</taxon>
        <taxon>Pseudomonadati</taxon>
        <taxon>Pseudomonadota</taxon>
        <taxon>Betaproteobacteria</taxon>
        <taxon>Burkholderiales</taxon>
        <taxon>Burkholderiaceae</taxon>
        <taxon>Burkholderia</taxon>
        <taxon>Burkholderia cepacia complex</taxon>
    </lineage>
</organism>
<keyword evidence="1" id="KW-0732">Signal</keyword>
<evidence type="ECO:0000256" key="1">
    <source>
        <dbReference type="SAM" id="SignalP"/>
    </source>
</evidence>
<dbReference type="GO" id="GO:0016020">
    <property type="term" value="C:membrane"/>
    <property type="evidence" value="ECO:0007669"/>
    <property type="project" value="InterPro"/>
</dbReference>
<name>A0AAW3MR56_9BURK</name>
<dbReference type="AlphaFoldDB" id="A0AAW3MR56"/>
<dbReference type="Pfam" id="PF05345">
    <property type="entry name" value="He_PIG"/>
    <property type="match status" value="3"/>
</dbReference>
<dbReference type="SUPFAM" id="SSF49313">
    <property type="entry name" value="Cadherin-like"/>
    <property type="match status" value="3"/>
</dbReference>
<dbReference type="InterPro" id="IPR015919">
    <property type="entry name" value="Cadherin-like_sf"/>
</dbReference>
<dbReference type="InterPro" id="IPR036056">
    <property type="entry name" value="Fibrinogen-like_C"/>
</dbReference>
<sequence>MRNRNLFKASLLAAAMAACLPAMATEFYVVVPVPKRTATPGNLTVNLSPYSPPAAIVGEPYAGFDFNQVLQVQGDPAFNSAQVRWTVATGALPAGLMLGANGLLSGTPTAAGTATFELQATYRTKAGVQTYRVTVTNLQVSLGNATLPDATQGVAYSFDLKPRLTVSGDAAYTGAGVSWSLASGSLPAGLALGADGIITGMPSAEGTYPFTVKAAYKTNSGTQAYQVVVGAITVGLQPASLPEGIVGIAYNNGSGFDLKPALSVTGDGAYAGDGAGVTWSVASGTLPAGLSLNASTGIVTGTPNTSSVGATVQVKADYKGKSATQSYTVTICGSIKQFGGYRAWADGTYAATCSGYRTPGAPHLYQGATGDGVYRISAGGQLTDVYCDMTTNGGGYTVVAVARDVRFNGDSYVEASAGAPPTPGQVNGAYLPRAVGLALANLATEVRISEVGTSKAVWSTHPTVMGNLRQGRVANYTTQDIYDPTAQWSQSSAGVTQFNSGCANAANGDIPANTYPGFYWSGCNTTGLHFAGSGSSSTAVWSYNINNGQLVLSYR</sequence>
<evidence type="ECO:0000313" key="3">
    <source>
        <dbReference type="Proteomes" id="UP000056453"/>
    </source>
</evidence>
<keyword evidence="3" id="KW-1185">Reference proteome</keyword>